<dbReference type="InterPro" id="IPR003439">
    <property type="entry name" value="ABC_transporter-like_ATP-bd"/>
</dbReference>
<dbReference type="InterPro" id="IPR013563">
    <property type="entry name" value="Oligopep_ABC_C"/>
</dbReference>
<dbReference type="CDD" id="cd03257">
    <property type="entry name" value="ABC_NikE_OppD_transporters"/>
    <property type="match status" value="1"/>
</dbReference>
<dbReference type="NCBIfam" id="TIGR01727">
    <property type="entry name" value="oligo_HPY"/>
    <property type="match status" value="1"/>
</dbReference>
<dbReference type="Pfam" id="PF00005">
    <property type="entry name" value="ABC_tran"/>
    <property type="match status" value="1"/>
</dbReference>
<dbReference type="PROSITE" id="PS50893">
    <property type="entry name" value="ABC_TRANSPORTER_2"/>
    <property type="match status" value="1"/>
</dbReference>
<keyword evidence="12" id="KW-1185">Reference proteome</keyword>
<evidence type="ECO:0000313" key="11">
    <source>
        <dbReference type="EMBL" id="QSQ08819.1"/>
    </source>
</evidence>
<dbReference type="GO" id="GO:0016887">
    <property type="term" value="F:ATP hydrolysis activity"/>
    <property type="evidence" value="ECO:0007669"/>
    <property type="project" value="InterPro"/>
</dbReference>
<dbReference type="EMBL" id="CP059066">
    <property type="protein sequence ID" value="QSQ08819.1"/>
    <property type="molecule type" value="Genomic_DNA"/>
</dbReference>
<comment type="similarity">
    <text evidence="2">Belongs to the ABC transporter superfamily.</text>
</comment>
<gene>
    <name evidence="11" type="primary">oppD_5</name>
    <name evidence="11" type="ORF">H0A61_01164</name>
</gene>
<dbReference type="GO" id="GO:0005886">
    <property type="term" value="C:plasma membrane"/>
    <property type="evidence" value="ECO:0007669"/>
    <property type="project" value="UniProtKB-SubCell"/>
</dbReference>
<dbReference type="Proteomes" id="UP000662904">
    <property type="component" value="Chromosome"/>
</dbReference>
<dbReference type="KEGG" id="kme:H0A61_01164"/>
<dbReference type="Gene3D" id="3.40.50.300">
    <property type="entry name" value="P-loop containing nucleotide triphosphate hydrolases"/>
    <property type="match status" value="1"/>
</dbReference>
<keyword evidence="4" id="KW-1003">Cell membrane</keyword>
<keyword evidence="8" id="KW-1278">Translocase</keyword>
<evidence type="ECO:0000256" key="6">
    <source>
        <dbReference type="ARBA" id="ARBA00022741"/>
    </source>
</evidence>
<keyword evidence="6" id="KW-0547">Nucleotide-binding</keyword>
<dbReference type="RefSeq" id="WP_206709023.1">
    <property type="nucleotide sequence ID" value="NZ_CP059066.1"/>
</dbReference>
<evidence type="ECO:0000256" key="5">
    <source>
        <dbReference type="ARBA" id="ARBA00022519"/>
    </source>
</evidence>
<dbReference type="InterPro" id="IPR027417">
    <property type="entry name" value="P-loop_NTPase"/>
</dbReference>
<keyword evidence="3" id="KW-0813">Transport</keyword>
<dbReference type="PANTHER" id="PTHR43297">
    <property type="entry name" value="OLIGOPEPTIDE TRANSPORT ATP-BINDING PROTEIN APPD"/>
    <property type="match status" value="1"/>
</dbReference>
<dbReference type="AlphaFoldDB" id="A0A8A0RMS0"/>
<protein>
    <submittedName>
        <fullName evidence="11">Oligopeptide transport ATP-binding protein OppD</fullName>
    </submittedName>
</protein>
<dbReference type="Pfam" id="PF08352">
    <property type="entry name" value="oligo_HPY"/>
    <property type="match status" value="1"/>
</dbReference>
<accession>A0A8A0RMS0</accession>
<evidence type="ECO:0000259" key="10">
    <source>
        <dbReference type="PROSITE" id="PS50893"/>
    </source>
</evidence>
<comment type="subcellular location">
    <subcellularLocation>
        <location evidence="1">Cell membrane</location>
        <topology evidence="1">Peripheral membrane protein</topology>
    </subcellularLocation>
</comment>
<keyword evidence="5" id="KW-0997">Cell inner membrane</keyword>
<feature type="domain" description="ABC transporter" evidence="10">
    <location>
        <begin position="4"/>
        <end position="252"/>
    </location>
</feature>
<sequence>MCVLKVEKLSLNYNLNKKEIVAVRDVSFSLEKGRTVGIFGETGSGKSSIGLAIMGLLPLNSSIISGKIIYKGKNLLNLKEKEINQIRGKGIFLIMQGGRELFDPTLSIRQHLEEVLNARSQMTGEEVAVKILEFFEILMIEKDVLNAMPSELSEGTLQKILISMALMNKPEILIADEPTSNLDMINQYRVLKEIRRFQTRHDMGLIFITHDLSIIANIADDVLVMYGGEIVEKGDIYKVFLNPGHPYTKRLLAAFPTLDNYKKDLEFIPGNLPAGDNLPTGCIFHPRCVYCQEKCRKERPFLSKLADNHYVMCHFVNEIQQWSDNVV</sequence>
<dbReference type="SMART" id="SM00382">
    <property type="entry name" value="AAA"/>
    <property type="match status" value="1"/>
</dbReference>
<name>A0A8A0RMS0_9FIRM</name>
<dbReference type="InterPro" id="IPR050388">
    <property type="entry name" value="ABC_Ni/Peptide_Import"/>
</dbReference>
<dbReference type="PANTHER" id="PTHR43297:SF14">
    <property type="entry name" value="ATPASE AAA-TYPE CORE DOMAIN-CONTAINING PROTEIN"/>
    <property type="match status" value="1"/>
</dbReference>
<proteinExistence type="inferred from homology"/>
<evidence type="ECO:0000256" key="3">
    <source>
        <dbReference type="ARBA" id="ARBA00022448"/>
    </source>
</evidence>
<evidence type="ECO:0000256" key="2">
    <source>
        <dbReference type="ARBA" id="ARBA00005417"/>
    </source>
</evidence>
<dbReference type="SUPFAM" id="SSF52540">
    <property type="entry name" value="P-loop containing nucleoside triphosphate hydrolases"/>
    <property type="match status" value="1"/>
</dbReference>
<organism evidence="11 12">
    <name type="scientific">Koleobacter methoxysyntrophicus</name>
    <dbReference type="NCBI Taxonomy" id="2751313"/>
    <lineage>
        <taxon>Bacteria</taxon>
        <taxon>Bacillati</taxon>
        <taxon>Bacillota</taxon>
        <taxon>Clostridia</taxon>
        <taxon>Koleobacterales</taxon>
        <taxon>Koleobacteraceae</taxon>
        <taxon>Koleobacter</taxon>
    </lineage>
</organism>
<evidence type="ECO:0000313" key="12">
    <source>
        <dbReference type="Proteomes" id="UP000662904"/>
    </source>
</evidence>
<dbReference type="GO" id="GO:0015833">
    <property type="term" value="P:peptide transport"/>
    <property type="evidence" value="ECO:0007669"/>
    <property type="project" value="InterPro"/>
</dbReference>
<evidence type="ECO:0000256" key="9">
    <source>
        <dbReference type="ARBA" id="ARBA00023136"/>
    </source>
</evidence>
<evidence type="ECO:0000256" key="8">
    <source>
        <dbReference type="ARBA" id="ARBA00022967"/>
    </source>
</evidence>
<dbReference type="InterPro" id="IPR003593">
    <property type="entry name" value="AAA+_ATPase"/>
</dbReference>
<keyword evidence="9" id="KW-0472">Membrane</keyword>
<dbReference type="GO" id="GO:0005524">
    <property type="term" value="F:ATP binding"/>
    <property type="evidence" value="ECO:0007669"/>
    <property type="project" value="UniProtKB-KW"/>
</dbReference>
<keyword evidence="7 11" id="KW-0067">ATP-binding</keyword>
<reference evidence="11" key="1">
    <citation type="submission" date="2020-07" db="EMBL/GenBank/DDBJ databases">
        <title>Koleobacter methoxysyntrophicus gen. nov., sp. nov., a novel anaerobic bacterium isolated from deep subsurface oil field and proposal of Koleobacterales ord. nov. in the phylum Firmicutes.</title>
        <authorList>
            <person name="Sakamoto S."/>
            <person name="Tamaki H."/>
        </authorList>
    </citation>
    <scope>NUCLEOTIDE SEQUENCE</scope>
    <source>
        <strain evidence="11">NRmbB1</strain>
    </source>
</reference>
<evidence type="ECO:0000256" key="4">
    <source>
        <dbReference type="ARBA" id="ARBA00022475"/>
    </source>
</evidence>
<evidence type="ECO:0000256" key="1">
    <source>
        <dbReference type="ARBA" id="ARBA00004202"/>
    </source>
</evidence>
<evidence type="ECO:0000256" key="7">
    <source>
        <dbReference type="ARBA" id="ARBA00022840"/>
    </source>
</evidence>